<dbReference type="InterPro" id="IPR003661">
    <property type="entry name" value="HisK_dim/P_dom"/>
</dbReference>
<dbReference type="GO" id="GO:0005524">
    <property type="term" value="F:ATP binding"/>
    <property type="evidence" value="ECO:0007669"/>
    <property type="project" value="UniProtKB-KW"/>
</dbReference>
<gene>
    <name evidence="16" type="ORF">EM932_13505</name>
</gene>
<proteinExistence type="predicted"/>
<evidence type="ECO:0000313" key="16">
    <source>
        <dbReference type="EMBL" id="TGV01849.1"/>
    </source>
</evidence>
<dbReference type="InterPro" id="IPR011006">
    <property type="entry name" value="CheY-like_superfamily"/>
</dbReference>
<dbReference type="SMART" id="SM00448">
    <property type="entry name" value="REC"/>
    <property type="match status" value="1"/>
</dbReference>
<dbReference type="Gene3D" id="2.130.10.10">
    <property type="entry name" value="YVTN repeat-like/Quinoprotein amine dehydrogenase"/>
    <property type="match status" value="5"/>
</dbReference>
<dbReference type="SUPFAM" id="SSF52172">
    <property type="entry name" value="CheY-like"/>
    <property type="match status" value="1"/>
</dbReference>
<evidence type="ECO:0000256" key="2">
    <source>
        <dbReference type="ARBA" id="ARBA00012438"/>
    </source>
</evidence>
<dbReference type="SMART" id="SM00388">
    <property type="entry name" value="HisKA"/>
    <property type="match status" value="1"/>
</dbReference>
<evidence type="ECO:0000259" key="14">
    <source>
        <dbReference type="PROSITE" id="PS50109"/>
    </source>
</evidence>
<dbReference type="SUPFAM" id="SSF55874">
    <property type="entry name" value="ATPase domain of HSP90 chaperone/DNA topoisomerase II/histidine kinase"/>
    <property type="match status" value="1"/>
</dbReference>
<dbReference type="InterPro" id="IPR013783">
    <property type="entry name" value="Ig-like_fold"/>
</dbReference>
<dbReference type="Pfam" id="PF02518">
    <property type="entry name" value="HATPase_c"/>
    <property type="match status" value="1"/>
</dbReference>
<organism evidence="16 17">
    <name type="scientific">Flavivirga rizhaonensis</name>
    <dbReference type="NCBI Taxonomy" id="2559571"/>
    <lineage>
        <taxon>Bacteria</taxon>
        <taxon>Pseudomonadati</taxon>
        <taxon>Bacteroidota</taxon>
        <taxon>Flavobacteriia</taxon>
        <taxon>Flavobacteriales</taxon>
        <taxon>Flavobacteriaceae</taxon>
        <taxon>Flavivirga</taxon>
    </lineage>
</organism>
<dbReference type="InterPro" id="IPR001789">
    <property type="entry name" value="Sig_transdc_resp-reg_receiver"/>
</dbReference>
<dbReference type="Gene3D" id="1.10.10.60">
    <property type="entry name" value="Homeodomain-like"/>
    <property type="match status" value="1"/>
</dbReference>
<feature type="modified residue" description="4-aspartylphosphate" evidence="11">
    <location>
        <position position="1191"/>
    </location>
</feature>
<name>A0A4S1DV48_9FLAO</name>
<dbReference type="CDD" id="cd00082">
    <property type="entry name" value="HisKA"/>
    <property type="match status" value="1"/>
</dbReference>
<keyword evidence="4" id="KW-0808">Transferase</keyword>
<dbReference type="SUPFAM" id="SSF46689">
    <property type="entry name" value="Homeodomain-like"/>
    <property type="match status" value="1"/>
</dbReference>
<keyword evidence="8" id="KW-0902">Two-component regulatory system</keyword>
<dbReference type="Pfam" id="PF12833">
    <property type="entry name" value="HTH_18"/>
    <property type="match status" value="1"/>
</dbReference>
<keyword evidence="12" id="KW-0732">Signal</keyword>
<keyword evidence="10" id="KW-0804">Transcription</keyword>
<evidence type="ECO:0000259" key="15">
    <source>
        <dbReference type="PROSITE" id="PS50110"/>
    </source>
</evidence>
<sequence length="1396" mass="159162">MPKRLTLKLFFIQIFFLCSVFFAKSQDFSNDFDKLNTRNGLSQSDVRAIYQDSIGYIWIGTYDGLNRYDGYSIKTFRRILSNPNSLRSNLISCITEDSYGNIWIGTDDQGLSMYERSTGNFFHYRNTLNTPNFLSDNVITALAIDSNGFIWAGTPNGLNKLSVNYKTGKAENQIFKKNEDRYGALNSERISCLFIDEHGNIWIGTSAGLSRYIDSSSNNKGQFQNYQTNPRSQVTSIQETSNSLIIGGHNLYDLKKEDINKANAQFNYLGPIHAYKILAYDDQTIWCATSEGVVIASYDNHKTEKIKHFTNRWGDTGSLSNDNVLSLTKDSSGIVWIGTNGGGVNIYKPNKKNFKHFRRNENKGSLCRNKIRSIFEDSEGNLWIGTDGGESLNYLSSEDANNYESGFKRIKAPTSDGIQSQVFTINELNSGNESTILLGIGYPSNFIYGKKNQILKGNFISGKNTMQPTEQVYTSLVENNNIVWLGTYHSGLYRYEVDENGRVLKETNFKHELDNPESISSNIIRSLKQDQNGNIWIGTANGLNKLSSEEKIKPSPNFIKYFHDENDEYSISHNYILPIFVSSKGQIWVGTLGGGLNKVITSSGSTKDHFLSYNTLDGLPNNVIKAILEDDNNNLWCSTNKGLTRFSPEKLEFQNFGLEDGLQDMEFTELAALKRASGEMLFGGINGFNAFYPKEILSDSFDVNLVFENLQILNETVKIGDTLNGRVILPLNINEIDELKLKHKERSFSIGFSTLHYAAPLQNKYAYKLEGFDSDWIYTSALNRIAKYTNLSPGKYKFKVKASNSNGHWSSNELLLGIYVEPPWWSSKWALLIYTIVFLGGLWLFRKFTIIKTTKKNEYVLEAMEKQKLEELSQLKLTFFTNISHEFRTPLTLIIGFIERLQTFSATLPELDRQKYYDKIFKNSKILLKLINQLIGFRKLEHGKLKLKVSYNDLTNFIILLSENFNEVANRKKIIFNVHHEQEIITWFDAEIIERVLFNLLSNAFKFTPISGKISVNLRSDNEYAYIEVEDSGKGIPNEIQEHIFERFSNTNSEGKFGSGIGLSFIKNLIEMHHGSISFKSAEGIGSTFKVILPMDKSTYSYDEISEEDITLDGKLKNQHWLLPAVEIDEIENKDTANTKFQSILLVEDNKDILYFLEETFKTQFNIYKAEEGQQAFDICLDNNIDLVISDIMMEGMDGYSFCKKLKSDDRINHIPIILLTAKNTPESKIKGYSLGAEAYVSKPFSLKELEARVEALLESRNNIIRKFKNEIEISPAEVGLTSIDERFINRVMVCIENNMSNSDFTVEMLARECGLGRMELNKKLKALVGFTTNAFIRNIRIKRAAQLLKRNMHSVSEIMYEVGFNDAQYFREAFKKQIGLTPSSYKKREAEQKET</sequence>
<keyword evidence="17" id="KW-1185">Reference proteome</keyword>
<evidence type="ECO:0000256" key="11">
    <source>
        <dbReference type="PROSITE-ProRule" id="PRU00169"/>
    </source>
</evidence>
<evidence type="ECO:0000256" key="6">
    <source>
        <dbReference type="ARBA" id="ARBA00022777"/>
    </source>
</evidence>
<dbReference type="FunFam" id="2.60.40.10:FF:000791">
    <property type="entry name" value="Two-component system sensor histidine kinase/response regulator"/>
    <property type="match status" value="1"/>
</dbReference>
<keyword evidence="5" id="KW-0547">Nucleotide-binding</keyword>
<dbReference type="InterPro" id="IPR011123">
    <property type="entry name" value="Y_Y_Y"/>
</dbReference>
<dbReference type="InterPro" id="IPR015943">
    <property type="entry name" value="WD40/YVTN_repeat-like_dom_sf"/>
</dbReference>
<dbReference type="CDD" id="cd00075">
    <property type="entry name" value="HATPase"/>
    <property type="match status" value="1"/>
</dbReference>
<dbReference type="InterPro" id="IPR004358">
    <property type="entry name" value="Sig_transdc_His_kin-like_C"/>
</dbReference>
<feature type="domain" description="Response regulatory" evidence="15">
    <location>
        <begin position="1143"/>
        <end position="1258"/>
    </location>
</feature>
<dbReference type="PRINTS" id="PR00344">
    <property type="entry name" value="BCTRLSENSOR"/>
</dbReference>
<dbReference type="OrthoDB" id="1522078at2"/>
<evidence type="ECO:0000256" key="5">
    <source>
        <dbReference type="ARBA" id="ARBA00022741"/>
    </source>
</evidence>
<dbReference type="SUPFAM" id="SSF47384">
    <property type="entry name" value="Homodimeric domain of signal transducing histidine kinase"/>
    <property type="match status" value="1"/>
</dbReference>
<evidence type="ECO:0000256" key="9">
    <source>
        <dbReference type="ARBA" id="ARBA00023015"/>
    </source>
</evidence>
<dbReference type="Gene3D" id="1.10.287.130">
    <property type="match status" value="1"/>
</dbReference>
<dbReference type="PANTHER" id="PTHR43547:SF2">
    <property type="entry name" value="HYBRID SIGNAL TRANSDUCTION HISTIDINE KINASE C"/>
    <property type="match status" value="1"/>
</dbReference>
<dbReference type="InterPro" id="IPR005467">
    <property type="entry name" value="His_kinase_dom"/>
</dbReference>
<dbReference type="GO" id="GO:0003700">
    <property type="term" value="F:DNA-binding transcription factor activity"/>
    <property type="evidence" value="ECO:0007669"/>
    <property type="project" value="InterPro"/>
</dbReference>
<dbReference type="Proteomes" id="UP000307602">
    <property type="component" value="Unassembled WGS sequence"/>
</dbReference>
<keyword evidence="6 16" id="KW-0418">Kinase</keyword>
<dbReference type="SMART" id="SM00342">
    <property type="entry name" value="HTH_ARAC"/>
    <property type="match status" value="1"/>
</dbReference>
<dbReference type="Pfam" id="PF07494">
    <property type="entry name" value="Reg_prop"/>
    <property type="match status" value="8"/>
</dbReference>
<dbReference type="InterPro" id="IPR011110">
    <property type="entry name" value="Reg_prop"/>
</dbReference>
<dbReference type="SUPFAM" id="SSF63829">
    <property type="entry name" value="Calcium-dependent phosphotriesterase"/>
    <property type="match status" value="3"/>
</dbReference>
<dbReference type="FunFam" id="3.30.565.10:FF:000037">
    <property type="entry name" value="Hybrid sensor histidine kinase/response regulator"/>
    <property type="match status" value="1"/>
</dbReference>
<dbReference type="InterPro" id="IPR036097">
    <property type="entry name" value="HisK_dim/P_sf"/>
</dbReference>
<dbReference type="InterPro" id="IPR003594">
    <property type="entry name" value="HATPase_dom"/>
</dbReference>
<evidence type="ECO:0000256" key="7">
    <source>
        <dbReference type="ARBA" id="ARBA00022840"/>
    </source>
</evidence>
<dbReference type="GO" id="GO:0000155">
    <property type="term" value="F:phosphorelay sensor kinase activity"/>
    <property type="evidence" value="ECO:0007669"/>
    <property type="project" value="InterPro"/>
</dbReference>
<dbReference type="Gene3D" id="2.60.40.10">
    <property type="entry name" value="Immunoglobulins"/>
    <property type="match status" value="1"/>
</dbReference>
<keyword evidence="3 11" id="KW-0597">Phosphoprotein</keyword>
<evidence type="ECO:0000256" key="3">
    <source>
        <dbReference type="ARBA" id="ARBA00022553"/>
    </source>
</evidence>
<dbReference type="PANTHER" id="PTHR43547">
    <property type="entry name" value="TWO-COMPONENT HISTIDINE KINASE"/>
    <property type="match status" value="1"/>
</dbReference>
<feature type="chain" id="PRO_5020344628" description="histidine kinase" evidence="12">
    <location>
        <begin position="24"/>
        <end position="1396"/>
    </location>
</feature>
<evidence type="ECO:0000256" key="4">
    <source>
        <dbReference type="ARBA" id="ARBA00022679"/>
    </source>
</evidence>
<dbReference type="Pfam" id="PF00512">
    <property type="entry name" value="HisKA"/>
    <property type="match status" value="1"/>
</dbReference>
<evidence type="ECO:0000256" key="1">
    <source>
        <dbReference type="ARBA" id="ARBA00000085"/>
    </source>
</evidence>
<feature type="signal peptide" evidence="12">
    <location>
        <begin position="1"/>
        <end position="23"/>
    </location>
</feature>
<dbReference type="Gene3D" id="3.30.565.10">
    <property type="entry name" value="Histidine kinase-like ATPase, C-terminal domain"/>
    <property type="match status" value="1"/>
</dbReference>
<dbReference type="PROSITE" id="PS01124">
    <property type="entry name" value="HTH_ARAC_FAMILY_2"/>
    <property type="match status" value="1"/>
</dbReference>
<dbReference type="InterPro" id="IPR036890">
    <property type="entry name" value="HATPase_C_sf"/>
</dbReference>
<feature type="domain" description="HTH araC/xylS-type" evidence="13">
    <location>
        <begin position="1290"/>
        <end position="1389"/>
    </location>
</feature>
<evidence type="ECO:0000259" key="13">
    <source>
        <dbReference type="PROSITE" id="PS01124"/>
    </source>
</evidence>
<comment type="caution">
    <text evidence="16">The sequence shown here is derived from an EMBL/GenBank/DDBJ whole genome shotgun (WGS) entry which is preliminary data.</text>
</comment>
<evidence type="ECO:0000256" key="10">
    <source>
        <dbReference type="ARBA" id="ARBA00023163"/>
    </source>
</evidence>
<dbReference type="InterPro" id="IPR009057">
    <property type="entry name" value="Homeodomain-like_sf"/>
</dbReference>
<feature type="domain" description="Histidine kinase" evidence="14">
    <location>
        <begin position="882"/>
        <end position="1097"/>
    </location>
</feature>
<accession>A0A4S1DV48</accession>
<dbReference type="GO" id="GO:0043565">
    <property type="term" value="F:sequence-specific DNA binding"/>
    <property type="evidence" value="ECO:0007669"/>
    <property type="project" value="InterPro"/>
</dbReference>
<keyword evidence="9" id="KW-0805">Transcription regulation</keyword>
<dbReference type="PROSITE" id="PS50109">
    <property type="entry name" value="HIS_KIN"/>
    <property type="match status" value="1"/>
</dbReference>
<dbReference type="SMART" id="SM00387">
    <property type="entry name" value="HATPase_c"/>
    <property type="match status" value="1"/>
</dbReference>
<dbReference type="InterPro" id="IPR018060">
    <property type="entry name" value="HTH_AraC"/>
</dbReference>
<dbReference type="EMBL" id="SRSO01000019">
    <property type="protein sequence ID" value="TGV01849.1"/>
    <property type="molecule type" value="Genomic_DNA"/>
</dbReference>
<dbReference type="PROSITE" id="PS50110">
    <property type="entry name" value="RESPONSE_REGULATORY"/>
    <property type="match status" value="1"/>
</dbReference>
<dbReference type="Pfam" id="PF00072">
    <property type="entry name" value="Response_reg"/>
    <property type="match status" value="1"/>
</dbReference>
<dbReference type="CDD" id="cd17574">
    <property type="entry name" value="REC_OmpR"/>
    <property type="match status" value="1"/>
</dbReference>
<reference evidence="16 17" key="1">
    <citation type="submission" date="2019-04" db="EMBL/GenBank/DDBJ databases">
        <authorList>
            <person name="Liu A."/>
        </authorList>
    </citation>
    <scope>NUCLEOTIDE SEQUENCE [LARGE SCALE GENOMIC DNA]</scope>
    <source>
        <strain evidence="16 17">RZ03</strain>
    </source>
</reference>
<evidence type="ECO:0000256" key="8">
    <source>
        <dbReference type="ARBA" id="ARBA00023012"/>
    </source>
</evidence>
<comment type="catalytic activity">
    <reaction evidence="1">
        <text>ATP + protein L-histidine = ADP + protein N-phospho-L-histidine.</text>
        <dbReference type="EC" id="2.7.13.3"/>
    </reaction>
</comment>
<evidence type="ECO:0000313" key="17">
    <source>
        <dbReference type="Proteomes" id="UP000307602"/>
    </source>
</evidence>
<dbReference type="Gene3D" id="3.40.50.2300">
    <property type="match status" value="1"/>
</dbReference>
<evidence type="ECO:0000256" key="12">
    <source>
        <dbReference type="SAM" id="SignalP"/>
    </source>
</evidence>
<dbReference type="Pfam" id="PF07495">
    <property type="entry name" value="Y_Y_Y"/>
    <property type="match status" value="1"/>
</dbReference>
<dbReference type="EC" id="2.7.13.3" evidence="2"/>
<protein>
    <recommendedName>
        <fullName evidence="2">histidine kinase</fullName>
        <ecNumber evidence="2">2.7.13.3</ecNumber>
    </recommendedName>
</protein>
<keyword evidence="7" id="KW-0067">ATP-binding</keyword>
<dbReference type="RefSeq" id="WP_135877721.1">
    <property type="nucleotide sequence ID" value="NZ_SRSO01000019.1"/>
</dbReference>